<feature type="region of interest" description="Disordered" evidence="1">
    <location>
        <begin position="1"/>
        <end position="20"/>
    </location>
</feature>
<evidence type="ECO:0000313" key="3">
    <source>
        <dbReference type="Ensembl" id="ENSAMXP00005044363.1"/>
    </source>
</evidence>
<evidence type="ECO:0000259" key="2">
    <source>
        <dbReference type="Pfam" id="PF15317"/>
    </source>
</evidence>
<organism evidence="3 4">
    <name type="scientific">Astyanax mexicanus</name>
    <name type="common">Blind cave fish</name>
    <name type="synonym">Astyanax fasciatus mexicanus</name>
    <dbReference type="NCBI Taxonomy" id="7994"/>
    <lineage>
        <taxon>Eukaryota</taxon>
        <taxon>Metazoa</taxon>
        <taxon>Chordata</taxon>
        <taxon>Craniata</taxon>
        <taxon>Vertebrata</taxon>
        <taxon>Euteleostomi</taxon>
        <taxon>Actinopterygii</taxon>
        <taxon>Neopterygii</taxon>
        <taxon>Teleostei</taxon>
        <taxon>Ostariophysi</taxon>
        <taxon>Characiformes</taxon>
        <taxon>Characoidei</taxon>
        <taxon>Acestrorhamphidae</taxon>
        <taxon>Acestrorhamphinae</taxon>
        <taxon>Astyanax</taxon>
    </lineage>
</organism>
<proteinExistence type="predicted"/>
<feature type="region of interest" description="Disordered" evidence="1">
    <location>
        <begin position="45"/>
        <end position="79"/>
    </location>
</feature>
<dbReference type="AlphaFoldDB" id="A0A8B9L262"/>
<dbReference type="InterPro" id="IPR042945">
    <property type="entry name" value="LBH_dom_prot"/>
</dbReference>
<accession>A0A8B9L262</accession>
<dbReference type="Ensembl" id="ENSAMXT00005048187.1">
    <property type="protein sequence ID" value="ENSAMXP00005044363.1"/>
    <property type="gene ID" value="ENSAMXG00005020582.1"/>
</dbReference>
<dbReference type="OrthoDB" id="9421103at2759"/>
<evidence type="ECO:0000256" key="1">
    <source>
        <dbReference type="SAM" id="MobiDB-lite"/>
    </source>
</evidence>
<evidence type="ECO:0000313" key="4">
    <source>
        <dbReference type="Proteomes" id="UP000694621"/>
    </source>
</evidence>
<dbReference type="PANTHER" id="PTHR14987:SF3">
    <property type="entry name" value="LBH DOMAIN-CONTAINING PROTEIN 2"/>
    <property type="match status" value="1"/>
</dbReference>
<protein>
    <recommendedName>
        <fullName evidence="2">LBH domain-containing protein</fullName>
    </recommendedName>
</protein>
<sequence length="112" mass="12400">MTEVMNTPEHTRGDLAVGGASGEEEISFQLFPDLPERHPKLSKRLPSIVVEPSDGEVESGELRWPPDDQSRTHTHCSRDISEDPAVGTLMTGWGWGGRRTITNRAMCLKSQT</sequence>
<dbReference type="Proteomes" id="UP000694621">
    <property type="component" value="Unplaced"/>
</dbReference>
<feature type="domain" description="LBH" evidence="2">
    <location>
        <begin position="1"/>
        <end position="68"/>
    </location>
</feature>
<name>A0A8B9L262_ASTMX</name>
<dbReference type="PANTHER" id="PTHR14987">
    <property type="entry name" value="PROTEIN LBH-RELATED"/>
    <property type="match status" value="1"/>
</dbReference>
<feature type="compositionally biased region" description="Basic and acidic residues" evidence="1">
    <location>
        <begin position="60"/>
        <end position="79"/>
    </location>
</feature>
<dbReference type="Pfam" id="PF15317">
    <property type="entry name" value="Lbh"/>
    <property type="match status" value="1"/>
</dbReference>
<reference evidence="3" key="1">
    <citation type="submission" date="2025-08" db="UniProtKB">
        <authorList>
            <consortium name="Ensembl"/>
        </authorList>
    </citation>
    <scope>IDENTIFICATION</scope>
</reference>
<dbReference type="InterPro" id="IPR038990">
    <property type="entry name" value="LBH_dom"/>
</dbReference>